<sequence>MDLIGKVKPVWMLTQATWDLFIQHWTDPKTLRVSQSAKRSRSAEGAGRHGLGNISLKNRMRKQEEETEVRPSPFEILLAQNQKRNKLTGVDRGIHNAKFNSVWKYVLLFKGRYRQDMDSLKFTPDLYIWDALEEVDAGRKKGRHLGFGTRSQSVVFNPFPQSSFSSNDTTTLDLATQAVLAKEREDRKVEREALESKIAALEKAQVDSSNEFWEIFANLQNELTQSHLSGSNLATKPILEKSPSSPQ</sequence>
<evidence type="ECO:0000256" key="2">
    <source>
        <dbReference type="SAM" id="MobiDB-lite"/>
    </source>
</evidence>
<keyword evidence="4" id="KW-1185">Reference proteome</keyword>
<feature type="coiled-coil region" evidence="1">
    <location>
        <begin position="184"/>
        <end position="211"/>
    </location>
</feature>
<gene>
    <name evidence="3" type="ORF">LIER_01257</name>
</gene>
<organism evidence="3 4">
    <name type="scientific">Lithospermum erythrorhizon</name>
    <name type="common">Purple gromwell</name>
    <name type="synonym">Lithospermum officinale var. erythrorhizon</name>
    <dbReference type="NCBI Taxonomy" id="34254"/>
    <lineage>
        <taxon>Eukaryota</taxon>
        <taxon>Viridiplantae</taxon>
        <taxon>Streptophyta</taxon>
        <taxon>Embryophyta</taxon>
        <taxon>Tracheophyta</taxon>
        <taxon>Spermatophyta</taxon>
        <taxon>Magnoliopsida</taxon>
        <taxon>eudicotyledons</taxon>
        <taxon>Gunneridae</taxon>
        <taxon>Pentapetalae</taxon>
        <taxon>asterids</taxon>
        <taxon>lamiids</taxon>
        <taxon>Boraginales</taxon>
        <taxon>Boraginaceae</taxon>
        <taxon>Boraginoideae</taxon>
        <taxon>Lithospermeae</taxon>
        <taxon>Lithospermum</taxon>
    </lineage>
</organism>
<dbReference type="Proteomes" id="UP001454036">
    <property type="component" value="Unassembled WGS sequence"/>
</dbReference>
<protein>
    <submittedName>
        <fullName evidence="3">Uncharacterized protein</fullName>
    </submittedName>
</protein>
<keyword evidence="1" id="KW-0175">Coiled coil</keyword>
<comment type="caution">
    <text evidence="3">The sequence shown here is derived from an EMBL/GenBank/DDBJ whole genome shotgun (WGS) entry which is preliminary data.</text>
</comment>
<dbReference type="EMBL" id="BAABME010000119">
    <property type="protein sequence ID" value="GAA0139776.1"/>
    <property type="molecule type" value="Genomic_DNA"/>
</dbReference>
<name>A0AAV3NMM4_LITER</name>
<accession>A0AAV3NMM4</accession>
<evidence type="ECO:0000256" key="1">
    <source>
        <dbReference type="SAM" id="Coils"/>
    </source>
</evidence>
<feature type="region of interest" description="Disordered" evidence="2">
    <location>
        <begin position="33"/>
        <end position="54"/>
    </location>
</feature>
<evidence type="ECO:0000313" key="3">
    <source>
        <dbReference type="EMBL" id="GAA0139776.1"/>
    </source>
</evidence>
<proteinExistence type="predicted"/>
<dbReference type="AlphaFoldDB" id="A0AAV3NMM4"/>
<reference evidence="3 4" key="1">
    <citation type="submission" date="2024-01" db="EMBL/GenBank/DDBJ databases">
        <title>The complete chloroplast genome sequence of Lithospermum erythrorhizon: insights into the phylogenetic relationship among Boraginaceae species and the maternal lineages of purple gromwells.</title>
        <authorList>
            <person name="Okada T."/>
            <person name="Watanabe K."/>
        </authorList>
    </citation>
    <scope>NUCLEOTIDE SEQUENCE [LARGE SCALE GENOMIC DNA]</scope>
</reference>
<evidence type="ECO:0000313" key="4">
    <source>
        <dbReference type="Proteomes" id="UP001454036"/>
    </source>
</evidence>